<dbReference type="KEGG" id="dvv:114327853"/>
<reference evidence="9" key="2">
    <citation type="submission" date="2025-05" db="UniProtKB">
        <authorList>
            <consortium name="EnsemblMetazoa"/>
        </authorList>
    </citation>
    <scope>IDENTIFICATION</scope>
</reference>
<sequence length="340" mass="39637">MDESVGAQYAIQIAVHTLRDRCKSLQQRLQHLEEENVILRTRSLRKEDTEISISELDKVRVQLTEVTEQKDQLNERVKMVTTENQELWNKLGKLIKVNKNLNEQFNKINETLNQHTSPPTLLRSKTFTQSTPLVKHSPHKTLEIDDNISMELENISLKLTDSFSKQKMELEKMCIDINDMQCTENEIITDEFGFNFEENMDEGICDEMNLVLDSLKQLKEEVLMQKDALLKSVKQMEMLRKQKFSCKNCDKRKNTNVEQATSTDDIPRLSVDTQTQTTVKEERSPPPRQPNKIEKICPVCRQQFEDEVKFEIFEDHVNSHFHLDDASHNGDQNKVSCVLQ</sequence>
<protein>
    <submittedName>
        <fullName evidence="11">Protein spindle-F isoform X1</fullName>
    </submittedName>
</protein>
<evidence type="ECO:0000256" key="6">
    <source>
        <dbReference type="SAM" id="Coils"/>
    </source>
</evidence>
<reference evidence="11" key="1">
    <citation type="submission" date="2025-04" db="UniProtKB">
        <authorList>
            <consortium name="RefSeq"/>
        </authorList>
    </citation>
    <scope>IDENTIFICATION</scope>
    <source>
        <tissue evidence="11">Whole insect</tissue>
    </source>
</reference>
<evidence type="ECO:0000313" key="9">
    <source>
        <dbReference type="EnsemblMetazoa" id="XP_028132366.1"/>
    </source>
</evidence>
<evidence type="ECO:0000259" key="8">
    <source>
        <dbReference type="PROSITE" id="PS51905"/>
    </source>
</evidence>
<dbReference type="InParanoid" id="A0A6P7F9Z3"/>
<evidence type="ECO:0000256" key="3">
    <source>
        <dbReference type="ARBA" id="ARBA00022833"/>
    </source>
</evidence>
<feature type="compositionally biased region" description="Basic and acidic residues" evidence="7">
    <location>
        <begin position="279"/>
        <end position="292"/>
    </location>
</feature>
<dbReference type="AlphaFoldDB" id="A0A6P7F9Z3"/>
<feature type="region of interest" description="Disordered" evidence="7">
    <location>
        <begin position="256"/>
        <end position="292"/>
    </location>
</feature>
<name>A0A6P7F9Z3_DIAVI</name>
<evidence type="ECO:0000256" key="4">
    <source>
        <dbReference type="ARBA" id="ARBA00023054"/>
    </source>
</evidence>
<keyword evidence="2 5" id="KW-0863">Zinc-finger</keyword>
<dbReference type="Gene3D" id="6.20.250.40">
    <property type="match status" value="1"/>
</dbReference>
<evidence type="ECO:0000256" key="2">
    <source>
        <dbReference type="ARBA" id="ARBA00022771"/>
    </source>
</evidence>
<organism evidence="11">
    <name type="scientific">Diabrotica virgifera virgifera</name>
    <name type="common">western corn rootworm</name>
    <dbReference type="NCBI Taxonomy" id="50390"/>
    <lineage>
        <taxon>Eukaryota</taxon>
        <taxon>Metazoa</taxon>
        <taxon>Ecdysozoa</taxon>
        <taxon>Arthropoda</taxon>
        <taxon>Hexapoda</taxon>
        <taxon>Insecta</taxon>
        <taxon>Pterygota</taxon>
        <taxon>Neoptera</taxon>
        <taxon>Endopterygota</taxon>
        <taxon>Coleoptera</taxon>
        <taxon>Polyphaga</taxon>
        <taxon>Cucujiformia</taxon>
        <taxon>Chrysomeloidea</taxon>
        <taxon>Chrysomelidae</taxon>
        <taxon>Galerucinae</taxon>
        <taxon>Diabroticina</taxon>
        <taxon>Diabroticites</taxon>
        <taxon>Diabrotica</taxon>
    </lineage>
</organism>
<keyword evidence="3" id="KW-0862">Zinc</keyword>
<keyword evidence="4 6" id="KW-0175">Coiled coil</keyword>
<keyword evidence="1" id="KW-0479">Metal-binding</keyword>
<keyword evidence="10" id="KW-1185">Reference proteome</keyword>
<feature type="domain" description="UBZ1-type" evidence="8">
    <location>
        <begin position="294"/>
        <end position="320"/>
    </location>
</feature>
<evidence type="ECO:0000256" key="1">
    <source>
        <dbReference type="ARBA" id="ARBA00022723"/>
    </source>
</evidence>
<evidence type="ECO:0000256" key="5">
    <source>
        <dbReference type="PROSITE-ProRule" id="PRU01253"/>
    </source>
</evidence>
<evidence type="ECO:0000313" key="11">
    <source>
        <dbReference type="RefSeq" id="XP_028132366.1"/>
    </source>
</evidence>
<dbReference type="Proteomes" id="UP001652700">
    <property type="component" value="Unplaced"/>
</dbReference>
<dbReference type="FunCoup" id="A0A6P7F9Z3">
    <property type="interactions" value="82"/>
</dbReference>
<evidence type="ECO:0000256" key="7">
    <source>
        <dbReference type="SAM" id="MobiDB-lite"/>
    </source>
</evidence>
<gene>
    <name evidence="11" type="primary">LOC114327853</name>
</gene>
<proteinExistence type="predicted"/>
<dbReference type="GeneID" id="114327853"/>
<dbReference type="EnsemblMetazoa" id="XM_028276565.2">
    <property type="protein sequence ID" value="XP_028132366.1"/>
    <property type="gene ID" value="LOC114327853"/>
</dbReference>
<evidence type="ECO:0000313" key="10">
    <source>
        <dbReference type="Proteomes" id="UP001652700"/>
    </source>
</evidence>
<accession>A0A6P7F9Z3</accession>
<dbReference type="RefSeq" id="XP_028132366.1">
    <property type="nucleotide sequence ID" value="XM_028276565.1"/>
</dbReference>
<dbReference type="GO" id="GO:0008270">
    <property type="term" value="F:zinc ion binding"/>
    <property type="evidence" value="ECO:0007669"/>
    <property type="project" value="UniProtKB-KW"/>
</dbReference>
<dbReference type="Pfam" id="PF18112">
    <property type="entry name" value="Zn-C2H2_12"/>
    <property type="match status" value="1"/>
</dbReference>
<dbReference type="InterPro" id="IPR041641">
    <property type="entry name" value="CALCOCO1/2_Zn_UBZ1"/>
</dbReference>
<feature type="coiled-coil region" evidence="6">
    <location>
        <begin position="15"/>
        <end position="83"/>
    </location>
</feature>
<dbReference type="OrthoDB" id="6105729at2759"/>
<dbReference type="CDD" id="cd21965">
    <property type="entry name" value="Zn-C2H2_CALCOCO1_TAX1BP1_like"/>
    <property type="match status" value="1"/>
</dbReference>
<dbReference type="PROSITE" id="PS51905">
    <property type="entry name" value="ZF_UBZ1"/>
    <property type="match status" value="1"/>
</dbReference>